<evidence type="ECO:0000256" key="6">
    <source>
        <dbReference type="ARBA" id="ARBA00022776"/>
    </source>
</evidence>
<dbReference type="InterPro" id="IPR011989">
    <property type="entry name" value="ARM-like"/>
</dbReference>
<dbReference type="Pfam" id="PF12922">
    <property type="entry name" value="Cnd1_N"/>
    <property type="match status" value="2"/>
</dbReference>
<feature type="region of interest" description="Disordered" evidence="12">
    <location>
        <begin position="130"/>
        <end position="150"/>
    </location>
</feature>
<dbReference type="Proteomes" id="UP001218188">
    <property type="component" value="Unassembled WGS sequence"/>
</dbReference>
<dbReference type="GO" id="GO:0007076">
    <property type="term" value="P:mitotic chromosome condensation"/>
    <property type="evidence" value="ECO:0007669"/>
    <property type="project" value="InterPro"/>
</dbReference>
<feature type="compositionally biased region" description="Basic and acidic residues" evidence="12">
    <location>
        <begin position="841"/>
        <end position="870"/>
    </location>
</feature>
<dbReference type="SUPFAM" id="SSF48371">
    <property type="entry name" value="ARM repeat"/>
    <property type="match status" value="1"/>
</dbReference>
<dbReference type="GO" id="GO:0010032">
    <property type="term" value="P:meiotic chromosome condensation"/>
    <property type="evidence" value="ECO:0007669"/>
    <property type="project" value="TreeGrafter"/>
</dbReference>
<keyword evidence="11" id="KW-0175">Coiled coil</keyword>
<keyword evidence="4" id="KW-0158">Chromosome</keyword>
<evidence type="ECO:0000256" key="9">
    <source>
        <dbReference type="ARBA" id="ARBA00023306"/>
    </source>
</evidence>
<evidence type="ECO:0000256" key="7">
    <source>
        <dbReference type="ARBA" id="ARBA00023067"/>
    </source>
</evidence>
<sequence length="1253" mass="140669">MAASFELRDELQALQELDTYSIPHDHDLSSEDPARLLEGAVEAVAESSDAIGDPEVFDVYRSLLKSSDAVPGPIMSKLLDSLTSGLQAELDATVRDLEDAPQVFLAHKGPLEMYAFLLQWFVTAAEKVKQTDGDGPSTPAPKARKPRGGKAATDWTRAFLFNDSTCLTHPAYHVTESEVYMKQQDIKLSVYKVICLAVKHHGHALTAQITIIQSLQFYEHLSEPMAECLTILAKEFDHAQLGDEVLREIAGMTFGGQDNKGPRTFSKFLIKFSELAPRLMLKQMSLLLGQLDSEAYPMRIGVVEVIGAIIHDLAEEEEEESSDGPQKKQINGLYDLLLERALDVSSYVRTKVLGVLSRLCDMKKAKFPKQRLAGALEDKVATVRKSAAALIVKLLLTHPYGLMYGGMLTLETWEEDYNLLKAELKKIEDQVGDGSAPQEEGQEGETPKKKKKKARNGDDSMDVDGEEEEEDGGDTDVEEDDDEEEEDEEDPSAMSVDPDGDAEATPKKKKRKAPKLKPRKSQIAVDMTDEQVALETLETNQLLHLRLRKKYYAEALNFIRQIEGTMEIMEKLLGSKNKPEVLEAIEFFRVAQEYKFARADAGIKKMLHLIWSKDNSNSTSEDGQELKGIRQRLLECYRGLYFDPIAGMEPKAQNMIELTYNATLAELTSLEEMMRIMMDDEQIHPDVIAKLWSVYSINKPLPKAQRQGAIIILGMLALAKRGVLTDHVDVMLRVGLGHLGKADLTLARAKKIKGSLLDKTIRIEMDNPIFHKLQEAVENPSRSKEWFGLAEQAINTAYALGDHPDVLCNDLIKKLTVKAFAPKAKAASVEPTSQSEEQQEGAEKENEREKEKDPDAMDEDHPGDISRGSEESATAPPKEKKSGDMGDAFELSQLLFVVGHVAIKHIVYLELVEREWKRQKDEKEGAEKQANAKTKEREELDQLLYGPESLLAIYGPMLVHVCGSPHKYKVGHAATLSFSKFLCVSSQFCDQNHLLLFKILETSKNANIRSNIVIALGDVAVSFSSIIDENSNELYKGLSDPNLVVKKNTLMVLTHLILNGMIKVKGQLGEMAKCIEDEDTRISDLAKLFFKELSTKDNAIYNNLPDVISHLGIGEHAVDEEMFQRTLTYIFSFIEKEKQAESIVEKLCQRFHLSEEPRQWRDIAFCLSLLPFKSERGLPFYRDKLHEETVFERFNEILVKARQNKSPNKPDTELAEFEQILDDNRMQGEADRDLEKRVQGKKGGCEEKGVEAK</sequence>
<dbReference type="PANTHER" id="PTHR14222">
    <property type="entry name" value="CONDENSIN"/>
    <property type="match status" value="1"/>
</dbReference>
<keyword evidence="16" id="KW-1185">Reference proteome</keyword>
<accession>A0AAD6T538</accession>
<evidence type="ECO:0000256" key="1">
    <source>
        <dbReference type="ARBA" id="ARBA00004123"/>
    </source>
</evidence>
<dbReference type="AlphaFoldDB" id="A0AAD6T538"/>
<keyword evidence="5 10" id="KW-0132">Cell division</keyword>
<dbReference type="Pfam" id="PF12717">
    <property type="entry name" value="Cnd1"/>
    <property type="match status" value="1"/>
</dbReference>
<dbReference type="InterPro" id="IPR024324">
    <property type="entry name" value="Condensin_cplx_su1_N"/>
</dbReference>
<evidence type="ECO:0000259" key="14">
    <source>
        <dbReference type="Pfam" id="PF12922"/>
    </source>
</evidence>
<organism evidence="15 16">
    <name type="scientific">Mycena alexandri</name>
    <dbReference type="NCBI Taxonomy" id="1745969"/>
    <lineage>
        <taxon>Eukaryota</taxon>
        <taxon>Fungi</taxon>
        <taxon>Dikarya</taxon>
        <taxon>Basidiomycota</taxon>
        <taxon>Agaricomycotina</taxon>
        <taxon>Agaricomycetes</taxon>
        <taxon>Agaricomycetidae</taxon>
        <taxon>Agaricales</taxon>
        <taxon>Marasmiineae</taxon>
        <taxon>Mycenaceae</taxon>
        <taxon>Mycena</taxon>
    </lineage>
</organism>
<dbReference type="Gene3D" id="1.25.10.10">
    <property type="entry name" value="Leucine-rich Repeat Variant"/>
    <property type="match status" value="2"/>
</dbReference>
<evidence type="ECO:0000256" key="8">
    <source>
        <dbReference type="ARBA" id="ARBA00023242"/>
    </source>
</evidence>
<dbReference type="GO" id="GO:0042393">
    <property type="term" value="F:histone binding"/>
    <property type="evidence" value="ECO:0007669"/>
    <property type="project" value="TreeGrafter"/>
</dbReference>
<feature type="domain" description="Condensin complex subunit 1 N-terminal" evidence="14">
    <location>
        <begin position="74"/>
        <end position="155"/>
    </location>
</feature>
<feature type="region of interest" description="Disordered" evidence="12">
    <location>
        <begin position="430"/>
        <end position="522"/>
    </location>
</feature>
<proteinExistence type="inferred from homology"/>
<evidence type="ECO:0000256" key="3">
    <source>
        <dbReference type="ARBA" id="ARBA00009606"/>
    </source>
</evidence>
<feature type="coiled-coil region" evidence="11">
    <location>
        <begin position="909"/>
        <end position="943"/>
    </location>
</feature>
<dbReference type="GO" id="GO:0000796">
    <property type="term" value="C:condensin complex"/>
    <property type="evidence" value="ECO:0007669"/>
    <property type="project" value="TreeGrafter"/>
</dbReference>
<dbReference type="GO" id="GO:0051301">
    <property type="term" value="P:cell division"/>
    <property type="evidence" value="ECO:0007669"/>
    <property type="project" value="UniProtKB-KW"/>
</dbReference>
<evidence type="ECO:0000256" key="10">
    <source>
        <dbReference type="PIRNR" id="PIRNR017127"/>
    </source>
</evidence>
<dbReference type="GO" id="GO:0005634">
    <property type="term" value="C:nucleus"/>
    <property type="evidence" value="ECO:0007669"/>
    <property type="project" value="UniProtKB-SubCell"/>
</dbReference>
<gene>
    <name evidence="15" type="ORF">C8F04DRAFT_1085529</name>
</gene>
<dbReference type="InterPro" id="IPR016024">
    <property type="entry name" value="ARM-type_fold"/>
</dbReference>
<dbReference type="GO" id="GO:0000779">
    <property type="term" value="C:condensed chromosome, centromeric region"/>
    <property type="evidence" value="ECO:0007669"/>
    <property type="project" value="TreeGrafter"/>
</dbReference>
<comment type="function">
    <text evidence="10">Regulatory subunit of the condensin complex, a complex required for conversion of interphase chromatin into mitotic-like condense chromosomes. The condensin complex probably introduces positive supercoils into relaxed DNA in the presence of type I topoisomerases and converts nicked DNA into positive knotted forms in the presence of type II topoisomerases.</text>
</comment>
<keyword evidence="7 10" id="KW-0226">DNA condensation</keyword>
<dbReference type="InterPro" id="IPR007673">
    <property type="entry name" value="Condensin_cplx_su1"/>
</dbReference>
<evidence type="ECO:0000256" key="11">
    <source>
        <dbReference type="SAM" id="Coils"/>
    </source>
</evidence>
<comment type="caution">
    <text evidence="15">The sequence shown here is derived from an EMBL/GenBank/DDBJ whole genome shotgun (WGS) entry which is preliminary data.</text>
</comment>
<feature type="region of interest" description="Disordered" evidence="12">
    <location>
        <begin position="825"/>
        <end position="884"/>
    </location>
</feature>
<evidence type="ECO:0000256" key="2">
    <source>
        <dbReference type="ARBA" id="ARBA00004286"/>
    </source>
</evidence>
<feature type="compositionally biased region" description="Acidic residues" evidence="12">
    <location>
        <begin position="459"/>
        <end position="491"/>
    </location>
</feature>
<feature type="compositionally biased region" description="Basic residues" evidence="12">
    <location>
        <begin position="507"/>
        <end position="520"/>
    </location>
</feature>
<evidence type="ECO:0000313" key="16">
    <source>
        <dbReference type="Proteomes" id="UP001218188"/>
    </source>
</evidence>
<keyword evidence="9 10" id="KW-0131">Cell cycle</keyword>
<evidence type="ECO:0000259" key="13">
    <source>
        <dbReference type="Pfam" id="PF12717"/>
    </source>
</evidence>
<dbReference type="PIRSF" id="PIRSF017127">
    <property type="entry name" value="Condensin_D2"/>
    <property type="match status" value="1"/>
</dbReference>
<keyword evidence="6 10" id="KW-0498">Mitosis</keyword>
<evidence type="ECO:0000256" key="4">
    <source>
        <dbReference type="ARBA" id="ARBA00022454"/>
    </source>
</evidence>
<evidence type="ECO:0000256" key="5">
    <source>
        <dbReference type="ARBA" id="ARBA00022618"/>
    </source>
</evidence>
<reference evidence="15" key="1">
    <citation type="submission" date="2023-03" db="EMBL/GenBank/DDBJ databases">
        <title>Massive genome expansion in bonnet fungi (Mycena s.s.) driven by repeated elements and novel gene families across ecological guilds.</title>
        <authorList>
            <consortium name="Lawrence Berkeley National Laboratory"/>
            <person name="Harder C.B."/>
            <person name="Miyauchi S."/>
            <person name="Viragh M."/>
            <person name="Kuo A."/>
            <person name="Thoen E."/>
            <person name="Andreopoulos B."/>
            <person name="Lu D."/>
            <person name="Skrede I."/>
            <person name="Drula E."/>
            <person name="Henrissat B."/>
            <person name="Morin E."/>
            <person name="Kohler A."/>
            <person name="Barry K."/>
            <person name="LaButti K."/>
            <person name="Morin E."/>
            <person name="Salamov A."/>
            <person name="Lipzen A."/>
            <person name="Mereny Z."/>
            <person name="Hegedus B."/>
            <person name="Baldrian P."/>
            <person name="Stursova M."/>
            <person name="Weitz H."/>
            <person name="Taylor A."/>
            <person name="Grigoriev I.V."/>
            <person name="Nagy L.G."/>
            <person name="Martin F."/>
            <person name="Kauserud H."/>
        </authorList>
    </citation>
    <scope>NUCLEOTIDE SEQUENCE</scope>
    <source>
        <strain evidence="15">CBHHK200</strain>
    </source>
</reference>
<dbReference type="InterPro" id="IPR026971">
    <property type="entry name" value="CND1/NCAPD3"/>
</dbReference>
<dbReference type="EMBL" id="JARJCM010000026">
    <property type="protein sequence ID" value="KAJ7039509.1"/>
    <property type="molecule type" value="Genomic_DNA"/>
</dbReference>
<feature type="region of interest" description="Disordered" evidence="12">
    <location>
        <begin position="1222"/>
        <end position="1253"/>
    </location>
</feature>
<comment type="subcellular location">
    <subcellularLocation>
        <location evidence="2">Chromosome</location>
    </subcellularLocation>
    <subcellularLocation>
        <location evidence="1">Nucleus</location>
    </subcellularLocation>
</comment>
<dbReference type="InterPro" id="IPR032682">
    <property type="entry name" value="Cnd1_C"/>
</dbReference>
<feature type="domain" description="Condensin complex subunit 1 N-terminal" evidence="14">
    <location>
        <begin position="165"/>
        <end position="207"/>
    </location>
</feature>
<feature type="domain" description="Condensin complex subunit 1 C-terminal" evidence="13">
    <location>
        <begin position="1008"/>
        <end position="1168"/>
    </location>
</feature>
<evidence type="ECO:0000313" key="15">
    <source>
        <dbReference type="EMBL" id="KAJ7039509.1"/>
    </source>
</evidence>
<keyword evidence="8" id="KW-0539">Nucleus</keyword>
<evidence type="ECO:0000256" key="12">
    <source>
        <dbReference type="SAM" id="MobiDB-lite"/>
    </source>
</evidence>
<comment type="similarity">
    <text evidence="3 10">Belongs to the CND1 (condensin subunit 1) family.</text>
</comment>
<protein>
    <recommendedName>
        <fullName evidence="10">Condensin complex subunit 1</fullName>
    </recommendedName>
</protein>
<dbReference type="PANTHER" id="PTHR14222:SF2">
    <property type="entry name" value="CONDENSIN COMPLEX SUBUNIT 1"/>
    <property type="match status" value="1"/>
</dbReference>
<name>A0AAD6T538_9AGAR</name>